<comment type="caution">
    <text evidence="1">The sequence shown here is derived from an EMBL/GenBank/DDBJ whole genome shotgun (WGS) entry which is preliminary data.</text>
</comment>
<organism evidence="1 2">
    <name type="scientific">Gigaspora margarita</name>
    <dbReference type="NCBI Taxonomy" id="4874"/>
    <lineage>
        <taxon>Eukaryota</taxon>
        <taxon>Fungi</taxon>
        <taxon>Fungi incertae sedis</taxon>
        <taxon>Mucoromycota</taxon>
        <taxon>Glomeromycotina</taxon>
        <taxon>Glomeromycetes</taxon>
        <taxon>Diversisporales</taxon>
        <taxon>Gigasporaceae</taxon>
        <taxon>Gigaspora</taxon>
    </lineage>
</organism>
<accession>A0ABN7W9Y0</accession>
<evidence type="ECO:0000313" key="1">
    <source>
        <dbReference type="EMBL" id="CAG8822861.1"/>
    </source>
</evidence>
<reference evidence="1 2" key="1">
    <citation type="submission" date="2021-06" db="EMBL/GenBank/DDBJ databases">
        <authorList>
            <person name="Kallberg Y."/>
            <person name="Tangrot J."/>
            <person name="Rosling A."/>
        </authorList>
    </citation>
    <scope>NUCLEOTIDE SEQUENCE [LARGE SCALE GENOMIC DNA]</scope>
    <source>
        <strain evidence="1 2">120-4 pot B 10/14</strain>
    </source>
</reference>
<dbReference type="EMBL" id="CAJVQB010035676">
    <property type="protein sequence ID" value="CAG8822861.1"/>
    <property type="molecule type" value="Genomic_DNA"/>
</dbReference>
<keyword evidence="2" id="KW-1185">Reference proteome</keyword>
<name>A0ABN7W9Y0_GIGMA</name>
<dbReference type="Proteomes" id="UP000789901">
    <property type="component" value="Unassembled WGS sequence"/>
</dbReference>
<feature type="non-terminal residue" evidence="1">
    <location>
        <position position="1"/>
    </location>
</feature>
<proteinExistence type="predicted"/>
<sequence length="299" mass="34310">DSLTQLYNNAINQHYQVHTNNRALAIQVLQSIEPDLSCILCYPLRYYTYHTHFDNFWEWYLDTYNVTSYSYITQQSFAQLRTIGQRFLACSVACDLIFTHTNQYDIYIDQPNYTLPSTSHIDNLETIESTPSQPIQSISSETIININSTFSFFESNSLNTKTSQTSTKFEQDQTTTFYSVLPSPIQILDSKSAPVSSIIPLTLFNISFTPPNILLLTSTTDHWSSVAINHDIEQSSSSSYTLLYPQLDTSNNFSSKISSIPILTQYIVPLTNIELSLLYPRFDEATWDIFYPDNYNTEI</sequence>
<gene>
    <name evidence="1" type="ORF">GMARGA_LOCUS28191</name>
</gene>
<protein>
    <submittedName>
        <fullName evidence="1">26380_t:CDS:1</fullName>
    </submittedName>
</protein>
<evidence type="ECO:0000313" key="2">
    <source>
        <dbReference type="Proteomes" id="UP000789901"/>
    </source>
</evidence>
<feature type="non-terminal residue" evidence="1">
    <location>
        <position position="299"/>
    </location>
</feature>